<keyword evidence="3" id="KW-1003">Cell membrane</keyword>
<sequence>MSDTKAETAYKSLSSILTNTPPSSQNPASSLLYDPEISSQVSALLRHPNSGAGDDNLCRWLYDTFQSSDPQLQLVVVRFLPMIAGVYLSRVTLRKPLAGFEAVLLALYSHETTSRKGQSLTVNVPDLSHPSIYHESKAPSKNNATDLNLAVISPSLEPHGTVRSTRRARIVGVALELYYSKIPQMPVGSKIEFCEFCQAWAGQDGDMRKDGNGGDEVINQKEGISKEGRIPLPWELLQPVLRVLGHCLLGSNKKNKELYEAACCASRSLYARSLHDINPNAILATGSLVRLAKMGLDSQNDQVDHTEVPWTRVISL</sequence>
<dbReference type="EMBL" id="JBCGBO010000002">
    <property type="protein sequence ID" value="KAK9221324.1"/>
    <property type="molecule type" value="Genomic_DNA"/>
</dbReference>
<evidence type="ECO:0000256" key="2">
    <source>
        <dbReference type="ARBA" id="ARBA00004514"/>
    </source>
</evidence>
<evidence type="ECO:0000256" key="5">
    <source>
        <dbReference type="ARBA" id="ARBA00023136"/>
    </source>
</evidence>
<evidence type="ECO:0000256" key="4">
    <source>
        <dbReference type="ARBA" id="ARBA00022490"/>
    </source>
</evidence>
<dbReference type="AlphaFoldDB" id="A0AAP0R020"/>
<dbReference type="GO" id="GO:0005886">
    <property type="term" value="C:plasma membrane"/>
    <property type="evidence" value="ECO:0007669"/>
    <property type="project" value="UniProtKB-SubCell"/>
</dbReference>
<evidence type="ECO:0000256" key="1">
    <source>
        <dbReference type="ARBA" id="ARBA00004236"/>
    </source>
</evidence>
<dbReference type="Proteomes" id="UP001428341">
    <property type="component" value="Unassembled WGS sequence"/>
</dbReference>
<comment type="caution">
    <text evidence="7">The sequence shown here is derived from an EMBL/GenBank/DDBJ whole genome shotgun (WGS) entry which is preliminary data.</text>
</comment>
<dbReference type="GO" id="GO:0046854">
    <property type="term" value="P:phosphatidylinositol phosphate biosynthetic process"/>
    <property type="evidence" value="ECO:0007669"/>
    <property type="project" value="TreeGrafter"/>
</dbReference>
<dbReference type="Pfam" id="PF09790">
    <property type="entry name" value="Hyccin"/>
    <property type="match status" value="1"/>
</dbReference>
<evidence type="ECO:0000313" key="8">
    <source>
        <dbReference type="Proteomes" id="UP001428341"/>
    </source>
</evidence>
<dbReference type="PANTHER" id="PTHR31220:SF10">
    <property type="entry name" value="HYCCIN"/>
    <property type="match status" value="1"/>
</dbReference>
<evidence type="ECO:0000313" key="7">
    <source>
        <dbReference type="EMBL" id="KAK9221324.1"/>
    </source>
</evidence>
<protein>
    <recommendedName>
        <fullName evidence="9">Hyccin</fullName>
    </recommendedName>
</protein>
<keyword evidence="8" id="KW-1185">Reference proteome</keyword>
<keyword evidence="4" id="KW-0963">Cytoplasm</keyword>
<organism evidence="7 8">
    <name type="scientific">Citrus x changshan-huyou</name>
    <dbReference type="NCBI Taxonomy" id="2935761"/>
    <lineage>
        <taxon>Eukaryota</taxon>
        <taxon>Viridiplantae</taxon>
        <taxon>Streptophyta</taxon>
        <taxon>Embryophyta</taxon>
        <taxon>Tracheophyta</taxon>
        <taxon>Spermatophyta</taxon>
        <taxon>Magnoliopsida</taxon>
        <taxon>eudicotyledons</taxon>
        <taxon>Gunneridae</taxon>
        <taxon>Pentapetalae</taxon>
        <taxon>rosids</taxon>
        <taxon>malvids</taxon>
        <taxon>Sapindales</taxon>
        <taxon>Rutaceae</taxon>
        <taxon>Aurantioideae</taxon>
        <taxon>Citrus</taxon>
    </lineage>
</organism>
<comment type="subcellular location">
    <subcellularLocation>
        <location evidence="1">Cell membrane</location>
    </subcellularLocation>
    <subcellularLocation>
        <location evidence="2">Cytoplasm</location>
        <location evidence="2">Cytosol</location>
    </subcellularLocation>
</comment>
<evidence type="ECO:0000256" key="6">
    <source>
        <dbReference type="ARBA" id="ARBA00034482"/>
    </source>
</evidence>
<dbReference type="GO" id="GO:0005829">
    <property type="term" value="C:cytosol"/>
    <property type="evidence" value="ECO:0007669"/>
    <property type="project" value="UniProtKB-SubCell"/>
</dbReference>
<accession>A0AAP0R020</accession>
<name>A0AAP0R020_9ROSI</name>
<dbReference type="GO" id="GO:0072659">
    <property type="term" value="P:protein localization to plasma membrane"/>
    <property type="evidence" value="ECO:0007669"/>
    <property type="project" value="TreeGrafter"/>
</dbReference>
<proteinExistence type="inferred from homology"/>
<gene>
    <name evidence="7" type="ORF">WN944_009750</name>
</gene>
<reference evidence="7 8" key="1">
    <citation type="submission" date="2024-05" db="EMBL/GenBank/DDBJ databases">
        <title>Haplotype-resolved chromosome-level genome assembly of Huyou (Citrus changshanensis).</title>
        <authorList>
            <person name="Miao C."/>
            <person name="Chen W."/>
            <person name="Wu Y."/>
            <person name="Wang L."/>
            <person name="Zhao S."/>
            <person name="Grierson D."/>
            <person name="Xu C."/>
            <person name="Chen K."/>
        </authorList>
    </citation>
    <scope>NUCLEOTIDE SEQUENCE [LARGE SCALE GENOMIC DNA]</scope>
    <source>
        <strain evidence="7">01-14</strain>
        <tissue evidence="7">Leaf</tissue>
    </source>
</reference>
<dbReference type="PANTHER" id="PTHR31220">
    <property type="entry name" value="HYCCIN RELATED"/>
    <property type="match status" value="1"/>
</dbReference>
<evidence type="ECO:0008006" key="9">
    <source>
        <dbReference type="Google" id="ProtNLM"/>
    </source>
</evidence>
<evidence type="ECO:0000256" key="3">
    <source>
        <dbReference type="ARBA" id="ARBA00022475"/>
    </source>
</evidence>
<dbReference type="InterPro" id="IPR018619">
    <property type="entry name" value="Hyccin"/>
</dbReference>
<comment type="similarity">
    <text evidence="6">Belongs to the Hyccin family.</text>
</comment>
<keyword evidence="5" id="KW-0472">Membrane</keyword>